<dbReference type="Pfam" id="PF02706">
    <property type="entry name" value="Wzz"/>
    <property type="match status" value="1"/>
</dbReference>
<evidence type="ECO:0000259" key="9">
    <source>
        <dbReference type="Pfam" id="PF13807"/>
    </source>
</evidence>
<organism evidence="10">
    <name type="scientific">sediment metagenome</name>
    <dbReference type="NCBI Taxonomy" id="749907"/>
    <lineage>
        <taxon>unclassified sequences</taxon>
        <taxon>metagenomes</taxon>
        <taxon>ecological metagenomes</taxon>
    </lineage>
</organism>
<dbReference type="PANTHER" id="PTHR32309">
    <property type="entry name" value="TYROSINE-PROTEIN KINASE"/>
    <property type="match status" value="1"/>
</dbReference>
<keyword evidence="5 7" id="KW-0472">Membrane</keyword>
<gene>
    <name evidence="10" type="ORF">LDC_2081</name>
</gene>
<dbReference type="EMBL" id="ADZX01000625">
    <property type="protein sequence ID" value="EFK95902.1"/>
    <property type="molecule type" value="Genomic_DNA"/>
</dbReference>
<comment type="subcellular location">
    <subcellularLocation>
        <location evidence="1">Cell membrane</location>
        <topology evidence="1">Multi-pass membrane protein</topology>
    </subcellularLocation>
</comment>
<keyword evidence="4 7" id="KW-1133">Transmembrane helix</keyword>
<feature type="transmembrane region" description="Helical" evidence="7">
    <location>
        <begin position="349"/>
        <end position="368"/>
    </location>
</feature>
<sequence>MDEPIVSKKPIDYVKMVFRRKWLIMVPVAISVAVGVIACNVLPKEYQSSTLILVEEGRVINPLIEGLAVSTSVAQRLAVLREQILGWDRVNQLIKKLNLAKDVKTQQDFENLVKELRKSIVVRLRGNNIIGISYLGKDPAGAMNIVKTITDIFIEENLRQQNQETDSAITFINDQLEVYQKKLKQAEIDAKQQKLNDLLIDSTPKHPMVQELKKEIEVAAKELEAGNYLVDASTIAGSDQELINMKDELKTLKQEIAASTASGDSGANRTQVATSSNDKLYKLLLLEKVERVTAKDEGVTKTLYNELLKRLETAKLTQRLEASKEGTRYTILDPARMPLKPVKPNKPMVLFMSLFFGFCCGLGLVFLAEVYDHSFLGVDEARSYFDLPILGAISKIITESDVREQRLRNIKVTSISVLVATVLMVIVIFNVFLGS</sequence>
<name>D9PKL2_9ZZZZ</name>
<feature type="domain" description="Polysaccharide chain length determinant N-terminal" evidence="8">
    <location>
        <begin position="12"/>
        <end position="58"/>
    </location>
</feature>
<evidence type="ECO:0000256" key="5">
    <source>
        <dbReference type="ARBA" id="ARBA00023136"/>
    </source>
</evidence>
<evidence type="ECO:0000256" key="4">
    <source>
        <dbReference type="ARBA" id="ARBA00022989"/>
    </source>
</evidence>
<dbReference type="InterPro" id="IPR050445">
    <property type="entry name" value="Bact_polysacc_biosynth/exp"/>
</dbReference>
<dbReference type="PANTHER" id="PTHR32309:SF13">
    <property type="entry name" value="FERRIC ENTEROBACTIN TRANSPORT PROTEIN FEPE"/>
    <property type="match status" value="1"/>
</dbReference>
<dbReference type="InterPro" id="IPR032807">
    <property type="entry name" value="GNVR"/>
</dbReference>
<evidence type="ECO:0000256" key="7">
    <source>
        <dbReference type="SAM" id="Phobius"/>
    </source>
</evidence>
<dbReference type="GO" id="GO:0005886">
    <property type="term" value="C:plasma membrane"/>
    <property type="evidence" value="ECO:0007669"/>
    <property type="project" value="UniProtKB-SubCell"/>
</dbReference>
<reference evidence="10" key="2">
    <citation type="journal article" date="2011" name="Microb. Ecol.">
        <title>Taxonomic and Functional Metagenomic Profiling of the Microbial Community in the Anoxic Sediment of a Sub-saline Shallow Lake (Laguna de Carrizo, Central Spain).</title>
        <authorList>
            <person name="Ferrer M."/>
            <person name="Guazzaroni M.E."/>
            <person name="Richter M."/>
            <person name="Garcia-Salamanca A."/>
            <person name="Yarza P."/>
            <person name="Suarez-Suarez A."/>
            <person name="Solano J."/>
            <person name="Alcaide M."/>
            <person name="van Dillewijn P."/>
            <person name="Molina-Henares M.A."/>
            <person name="Lopez-Cortes N."/>
            <person name="Al-Ramahi Y."/>
            <person name="Guerrero C."/>
            <person name="Acosta A."/>
            <person name="de Eugenio L.I."/>
            <person name="Martinez V."/>
            <person name="Marques S."/>
            <person name="Rojo F."/>
            <person name="Santero E."/>
            <person name="Genilloud O."/>
            <person name="Perez-Perez J."/>
            <person name="Rossello-Mora R."/>
            <person name="Ramos J.L."/>
        </authorList>
    </citation>
    <scope>NUCLEOTIDE SEQUENCE</scope>
</reference>
<feature type="transmembrane region" description="Helical" evidence="7">
    <location>
        <begin position="412"/>
        <end position="433"/>
    </location>
</feature>
<keyword evidence="2" id="KW-1003">Cell membrane</keyword>
<accession>D9PKL2</accession>
<keyword evidence="6" id="KW-0175">Coiled coil</keyword>
<evidence type="ECO:0000256" key="1">
    <source>
        <dbReference type="ARBA" id="ARBA00004651"/>
    </source>
</evidence>
<evidence type="ECO:0000256" key="6">
    <source>
        <dbReference type="SAM" id="Coils"/>
    </source>
</evidence>
<protein>
    <submittedName>
        <fullName evidence="10">Polysaccharide chain length determinant protein</fullName>
    </submittedName>
</protein>
<feature type="coiled-coil region" evidence="6">
    <location>
        <begin position="235"/>
        <end position="262"/>
    </location>
</feature>
<dbReference type="InterPro" id="IPR003856">
    <property type="entry name" value="LPS_length_determ_N"/>
</dbReference>
<proteinExistence type="predicted"/>
<evidence type="ECO:0000313" key="10">
    <source>
        <dbReference type="EMBL" id="EFK95902.1"/>
    </source>
</evidence>
<feature type="transmembrane region" description="Helical" evidence="7">
    <location>
        <begin position="22"/>
        <end position="42"/>
    </location>
</feature>
<comment type="caution">
    <text evidence="10">The sequence shown here is derived from an EMBL/GenBank/DDBJ whole genome shotgun (WGS) entry which is preliminary data.</text>
</comment>
<dbReference type="AlphaFoldDB" id="D9PKL2"/>
<feature type="domain" description="Tyrosine-protein kinase G-rich" evidence="9">
    <location>
        <begin position="295"/>
        <end position="367"/>
    </location>
</feature>
<keyword evidence="3 7" id="KW-0812">Transmembrane</keyword>
<feature type="coiled-coil region" evidence="6">
    <location>
        <begin position="169"/>
        <end position="201"/>
    </location>
</feature>
<evidence type="ECO:0000259" key="8">
    <source>
        <dbReference type="Pfam" id="PF02706"/>
    </source>
</evidence>
<evidence type="ECO:0000256" key="3">
    <source>
        <dbReference type="ARBA" id="ARBA00022692"/>
    </source>
</evidence>
<dbReference type="Pfam" id="PF13807">
    <property type="entry name" value="GNVR"/>
    <property type="match status" value="1"/>
</dbReference>
<reference evidence="10" key="1">
    <citation type="submission" date="2010-07" db="EMBL/GenBank/DDBJ databases">
        <authorList>
            <consortium name="CONSOLIDER consortium CSD2007-00005"/>
            <person name="Guazzaroni M.-E."/>
            <person name="Richter M."/>
            <person name="Garcia-Salamanca A."/>
            <person name="Yarza P."/>
            <person name="Ferrer M."/>
        </authorList>
    </citation>
    <scope>NUCLEOTIDE SEQUENCE</scope>
</reference>
<evidence type="ECO:0000256" key="2">
    <source>
        <dbReference type="ARBA" id="ARBA00022475"/>
    </source>
</evidence>
<dbReference type="GO" id="GO:0004713">
    <property type="term" value="F:protein tyrosine kinase activity"/>
    <property type="evidence" value="ECO:0007669"/>
    <property type="project" value="TreeGrafter"/>
</dbReference>